<name>A0A2I3H8L2_NOMLE</name>
<dbReference type="InParanoid" id="A0A2I3H8L2"/>
<sequence length="75" mass="8078">MSCGEAAEHASVFGRLSAENTYSQLLQAIQHIGSIVSEHVTGTIKLTVILAGHNDDLEKNGLSGVNTDWSELKRK</sequence>
<proteinExistence type="predicted"/>
<dbReference type="AlphaFoldDB" id="A0A2I3H8L2"/>
<keyword evidence="2" id="KW-1185">Reference proteome</keyword>
<dbReference type="OMA" id="VNADWSE"/>
<accession>A0A2I3H8L2</accession>
<dbReference type="Ensembl" id="ENSNLET00000034067.1">
    <property type="protein sequence ID" value="ENSNLEP00000039850.1"/>
    <property type="gene ID" value="ENSNLEG00000032005.1"/>
</dbReference>
<organism evidence="1 2">
    <name type="scientific">Nomascus leucogenys</name>
    <name type="common">Northern white-cheeked gibbon</name>
    <name type="synonym">Hylobates leucogenys</name>
    <dbReference type="NCBI Taxonomy" id="61853"/>
    <lineage>
        <taxon>Eukaryota</taxon>
        <taxon>Metazoa</taxon>
        <taxon>Chordata</taxon>
        <taxon>Craniata</taxon>
        <taxon>Vertebrata</taxon>
        <taxon>Euteleostomi</taxon>
        <taxon>Mammalia</taxon>
        <taxon>Eutheria</taxon>
        <taxon>Euarchontoglires</taxon>
        <taxon>Primates</taxon>
        <taxon>Haplorrhini</taxon>
        <taxon>Catarrhini</taxon>
        <taxon>Hylobatidae</taxon>
        <taxon>Nomascus</taxon>
    </lineage>
</organism>
<evidence type="ECO:0000313" key="1">
    <source>
        <dbReference type="Ensembl" id="ENSNLEP00000039850.1"/>
    </source>
</evidence>
<evidence type="ECO:0000313" key="2">
    <source>
        <dbReference type="Proteomes" id="UP000001073"/>
    </source>
</evidence>
<dbReference type="GeneTree" id="ENSGT00910000147028"/>
<reference evidence="1 2" key="1">
    <citation type="submission" date="2012-10" db="EMBL/GenBank/DDBJ databases">
        <authorList>
            <consortium name="Gibbon Genome Sequencing Consortium"/>
        </authorList>
    </citation>
    <scope>NUCLEOTIDE SEQUENCE [LARGE SCALE GENOMIC DNA]</scope>
</reference>
<protein>
    <submittedName>
        <fullName evidence="1">Uncharacterized protein</fullName>
    </submittedName>
</protein>
<reference evidence="1" key="2">
    <citation type="submission" date="2025-08" db="UniProtKB">
        <authorList>
            <consortium name="Ensembl"/>
        </authorList>
    </citation>
    <scope>IDENTIFICATION</scope>
</reference>
<dbReference type="EMBL" id="ADFV01178619">
    <property type="status" value="NOT_ANNOTATED_CDS"/>
    <property type="molecule type" value="Genomic_DNA"/>
</dbReference>
<reference evidence="1" key="3">
    <citation type="submission" date="2025-09" db="UniProtKB">
        <authorList>
            <consortium name="Ensembl"/>
        </authorList>
    </citation>
    <scope>IDENTIFICATION</scope>
</reference>
<dbReference type="Proteomes" id="UP000001073">
    <property type="component" value="Chromosome 7b"/>
</dbReference>